<proteinExistence type="predicted"/>
<dbReference type="Gene3D" id="3.90.850.10">
    <property type="entry name" value="Fumarylacetoacetase-like, C-terminal domain"/>
    <property type="match status" value="1"/>
</dbReference>
<evidence type="ECO:0000313" key="3">
    <source>
        <dbReference type="EMBL" id="RJF96396.1"/>
    </source>
</evidence>
<protein>
    <submittedName>
        <fullName evidence="3">FAA hydrolase family protein</fullName>
    </submittedName>
</protein>
<name>A0A418WUU4_9SPHN</name>
<dbReference type="Proteomes" id="UP000286100">
    <property type="component" value="Unassembled WGS sequence"/>
</dbReference>
<accession>A0A418WUU4</accession>
<dbReference type="Pfam" id="PF01557">
    <property type="entry name" value="FAA_hydrolase"/>
    <property type="match status" value="1"/>
</dbReference>
<reference evidence="3 4" key="1">
    <citation type="submission" date="2018-09" db="EMBL/GenBank/DDBJ databases">
        <authorList>
            <person name="Zhu H."/>
        </authorList>
    </citation>
    <scope>NUCLEOTIDE SEQUENCE [LARGE SCALE GENOMIC DNA]</scope>
    <source>
        <strain evidence="3 4">K2R01-6</strain>
    </source>
</reference>
<keyword evidence="3" id="KW-0378">Hydrolase</keyword>
<dbReference type="PANTHER" id="PTHR11820:SF90">
    <property type="entry name" value="FLUTATHIONE S-TRANSFERASE"/>
    <property type="match status" value="1"/>
</dbReference>
<dbReference type="GO" id="GO:0018773">
    <property type="term" value="F:acetylpyruvate hydrolase activity"/>
    <property type="evidence" value="ECO:0007669"/>
    <property type="project" value="TreeGrafter"/>
</dbReference>
<dbReference type="InterPro" id="IPR036663">
    <property type="entry name" value="Fumarylacetoacetase_C_sf"/>
</dbReference>
<keyword evidence="4" id="KW-1185">Reference proteome</keyword>
<dbReference type="PANTHER" id="PTHR11820">
    <property type="entry name" value="ACYLPYRUVASE"/>
    <property type="match status" value="1"/>
</dbReference>
<dbReference type="EMBL" id="QYUM01000001">
    <property type="protein sequence ID" value="RJF96396.1"/>
    <property type="molecule type" value="Genomic_DNA"/>
</dbReference>
<gene>
    <name evidence="3" type="ORF">D3876_00125</name>
</gene>
<evidence type="ECO:0000256" key="1">
    <source>
        <dbReference type="ARBA" id="ARBA00022723"/>
    </source>
</evidence>
<evidence type="ECO:0000259" key="2">
    <source>
        <dbReference type="Pfam" id="PF01557"/>
    </source>
</evidence>
<keyword evidence="1" id="KW-0479">Metal-binding</keyword>
<organism evidence="3 4">
    <name type="scientific">Sphingomonas cavernae</name>
    <dbReference type="NCBI Taxonomy" id="2320861"/>
    <lineage>
        <taxon>Bacteria</taxon>
        <taxon>Pseudomonadati</taxon>
        <taxon>Pseudomonadota</taxon>
        <taxon>Alphaproteobacteria</taxon>
        <taxon>Sphingomonadales</taxon>
        <taxon>Sphingomonadaceae</taxon>
        <taxon>Sphingomonas</taxon>
    </lineage>
</organism>
<evidence type="ECO:0000313" key="4">
    <source>
        <dbReference type="Proteomes" id="UP000286100"/>
    </source>
</evidence>
<dbReference type="InterPro" id="IPR011234">
    <property type="entry name" value="Fumarylacetoacetase-like_C"/>
</dbReference>
<dbReference type="OrthoDB" id="5197601at2"/>
<dbReference type="AlphaFoldDB" id="A0A418WUU4"/>
<dbReference type="SUPFAM" id="SSF56529">
    <property type="entry name" value="FAH"/>
    <property type="match status" value="1"/>
</dbReference>
<comment type="caution">
    <text evidence="3">The sequence shown here is derived from an EMBL/GenBank/DDBJ whole genome shotgun (WGS) entry which is preliminary data.</text>
</comment>
<dbReference type="GO" id="GO:0046872">
    <property type="term" value="F:metal ion binding"/>
    <property type="evidence" value="ECO:0007669"/>
    <property type="project" value="UniProtKB-KW"/>
</dbReference>
<feature type="domain" description="Fumarylacetoacetase-like C-terminal" evidence="2">
    <location>
        <begin position="24"/>
        <end position="223"/>
    </location>
</feature>
<sequence length="224" mass="24028">MTIEPPVQPVLPIVGGGRFPVGRIFCVGRNYAEHAKEMGDVVAEPPFFFIKPASCLPTVPGKLPYPPRTEDLHHEVELVVALELGGADIAEQDALRHVFGYAIGLDMTRRDLQGAAKDKRRPWDMGKSFDGAAPVGAITPATDAGDLSDVAITLTVDGETRQSGRTSEMLWNVPAIIAELSTYMRLMPGDLIFTGTPAGVGAVTRGNQLEARIEGLTPLEVEIV</sequence>
<dbReference type="RefSeq" id="WP_119759118.1">
    <property type="nucleotide sequence ID" value="NZ_QYUM01000001.1"/>
</dbReference>